<proteinExistence type="predicted"/>
<dbReference type="Gramene" id="EOY34304">
    <property type="protein sequence ID" value="EOY34304"/>
    <property type="gene ID" value="TCM_042025"/>
</dbReference>
<organism evidence="1 2">
    <name type="scientific">Theobroma cacao</name>
    <name type="common">Cacao</name>
    <name type="synonym">Cocoa</name>
    <dbReference type="NCBI Taxonomy" id="3641"/>
    <lineage>
        <taxon>Eukaryota</taxon>
        <taxon>Viridiplantae</taxon>
        <taxon>Streptophyta</taxon>
        <taxon>Embryophyta</taxon>
        <taxon>Tracheophyta</taxon>
        <taxon>Spermatophyta</taxon>
        <taxon>Magnoliopsida</taxon>
        <taxon>eudicotyledons</taxon>
        <taxon>Gunneridae</taxon>
        <taxon>Pentapetalae</taxon>
        <taxon>rosids</taxon>
        <taxon>malvids</taxon>
        <taxon>Malvales</taxon>
        <taxon>Malvaceae</taxon>
        <taxon>Byttnerioideae</taxon>
        <taxon>Theobroma</taxon>
    </lineage>
</organism>
<evidence type="ECO:0000313" key="2">
    <source>
        <dbReference type="Proteomes" id="UP000026915"/>
    </source>
</evidence>
<dbReference type="HOGENOM" id="CLU_2745215_0_0_1"/>
<evidence type="ECO:0000313" key="1">
    <source>
        <dbReference type="EMBL" id="EOY34304.1"/>
    </source>
</evidence>
<dbReference type="EMBL" id="CM001887">
    <property type="protein sequence ID" value="EOY34304.1"/>
    <property type="molecule type" value="Genomic_DNA"/>
</dbReference>
<keyword evidence="2" id="KW-1185">Reference proteome</keyword>
<gene>
    <name evidence="1" type="ORF">TCM_042025</name>
</gene>
<dbReference type="InParanoid" id="A0A061H077"/>
<dbReference type="Proteomes" id="UP000026915">
    <property type="component" value="Chromosome 9"/>
</dbReference>
<name>A0A061H077_THECC</name>
<sequence length="71" mass="8313">MVRLRGPQVPAECLKTSIFFSFLVVGHNFASAQQEPGSPALRYKYSRTFVKKYQSTPWDFNNSREKRKEKK</sequence>
<protein>
    <submittedName>
        <fullName evidence="1">Uncharacterized protein</fullName>
    </submittedName>
</protein>
<dbReference type="AlphaFoldDB" id="A0A061H077"/>
<accession>A0A061H077</accession>
<reference evidence="1 2" key="1">
    <citation type="journal article" date="2013" name="Genome Biol.">
        <title>The genome sequence of the most widely cultivated cacao type and its use to identify candidate genes regulating pod color.</title>
        <authorList>
            <person name="Motamayor J.C."/>
            <person name="Mockaitis K."/>
            <person name="Schmutz J."/>
            <person name="Haiminen N."/>
            <person name="Iii D.L."/>
            <person name="Cornejo O."/>
            <person name="Findley S.D."/>
            <person name="Zheng P."/>
            <person name="Utro F."/>
            <person name="Royaert S."/>
            <person name="Saski C."/>
            <person name="Jenkins J."/>
            <person name="Podicheti R."/>
            <person name="Zhao M."/>
            <person name="Scheffler B.E."/>
            <person name="Stack J.C."/>
            <person name="Feltus F.A."/>
            <person name="Mustiga G.M."/>
            <person name="Amores F."/>
            <person name="Phillips W."/>
            <person name="Marelli J.P."/>
            <person name="May G.D."/>
            <person name="Shapiro H."/>
            <person name="Ma J."/>
            <person name="Bustamante C.D."/>
            <person name="Schnell R.J."/>
            <person name="Main D."/>
            <person name="Gilbert D."/>
            <person name="Parida L."/>
            <person name="Kuhn D.N."/>
        </authorList>
    </citation>
    <scope>NUCLEOTIDE SEQUENCE [LARGE SCALE GENOMIC DNA]</scope>
    <source>
        <strain evidence="2">cv. Matina 1-6</strain>
    </source>
</reference>